<accession>A0A915NBK7</accession>
<dbReference type="Gene3D" id="3.40.50.10810">
    <property type="entry name" value="Tandem AAA-ATPase domain"/>
    <property type="match status" value="1"/>
</dbReference>
<dbReference type="PROSITE" id="PS51194">
    <property type="entry name" value="HELICASE_CTER"/>
    <property type="match status" value="1"/>
</dbReference>
<dbReference type="GO" id="GO:0016887">
    <property type="term" value="F:ATP hydrolysis activity"/>
    <property type="evidence" value="ECO:0007669"/>
    <property type="project" value="InterPro"/>
</dbReference>
<dbReference type="GO" id="GO:0003677">
    <property type="term" value="F:DNA binding"/>
    <property type="evidence" value="ECO:0007669"/>
    <property type="project" value="UniProtKB-KW"/>
</dbReference>
<evidence type="ECO:0000256" key="3">
    <source>
        <dbReference type="ARBA" id="ARBA00022741"/>
    </source>
</evidence>
<organism evidence="11 12">
    <name type="scientific">Meloidogyne javanica</name>
    <name type="common">Root-knot nematode worm</name>
    <dbReference type="NCBI Taxonomy" id="6303"/>
    <lineage>
        <taxon>Eukaryota</taxon>
        <taxon>Metazoa</taxon>
        <taxon>Ecdysozoa</taxon>
        <taxon>Nematoda</taxon>
        <taxon>Chromadorea</taxon>
        <taxon>Rhabditida</taxon>
        <taxon>Tylenchina</taxon>
        <taxon>Tylenchomorpha</taxon>
        <taxon>Tylenchoidea</taxon>
        <taxon>Meloidogynidae</taxon>
        <taxon>Meloidogyninae</taxon>
        <taxon>Meloidogyne</taxon>
        <taxon>Meloidogyne incognita group</taxon>
    </lineage>
</organism>
<dbReference type="Gene3D" id="3.40.50.300">
    <property type="entry name" value="P-loop containing nucleotide triphosphate hydrolases"/>
    <property type="match status" value="1"/>
</dbReference>
<keyword evidence="3" id="KW-0547">Nucleotide-binding</keyword>
<dbReference type="InterPro" id="IPR000330">
    <property type="entry name" value="SNF2_N"/>
</dbReference>
<evidence type="ECO:0000313" key="11">
    <source>
        <dbReference type="Proteomes" id="UP000887561"/>
    </source>
</evidence>
<keyword evidence="6" id="KW-0067">ATP-binding</keyword>
<dbReference type="SMART" id="SM00487">
    <property type="entry name" value="DEXDc"/>
    <property type="match status" value="1"/>
</dbReference>
<dbReference type="AlphaFoldDB" id="A0A915NBK7"/>
<dbReference type="GO" id="GO:0005524">
    <property type="term" value="F:ATP binding"/>
    <property type="evidence" value="ECO:0007669"/>
    <property type="project" value="UniProtKB-KW"/>
</dbReference>
<dbReference type="PROSITE" id="PS51192">
    <property type="entry name" value="HELICASE_ATP_BIND_1"/>
    <property type="match status" value="1"/>
</dbReference>
<comment type="similarity">
    <text evidence="2">Belongs to the SNF2/RAD54 helicase family.</text>
</comment>
<dbReference type="InterPro" id="IPR027417">
    <property type="entry name" value="P-loop_NTPase"/>
</dbReference>
<dbReference type="InterPro" id="IPR044574">
    <property type="entry name" value="ARIP4-like"/>
</dbReference>
<keyword evidence="8" id="KW-0539">Nucleus</keyword>
<keyword evidence="5" id="KW-0347">Helicase</keyword>
<evidence type="ECO:0000256" key="1">
    <source>
        <dbReference type="ARBA" id="ARBA00004123"/>
    </source>
</evidence>
<dbReference type="Proteomes" id="UP000887561">
    <property type="component" value="Unplaced"/>
</dbReference>
<keyword evidence="11" id="KW-1185">Reference proteome</keyword>
<dbReference type="Pfam" id="PF00271">
    <property type="entry name" value="Helicase_C"/>
    <property type="match status" value="1"/>
</dbReference>
<comment type="subcellular location">
    <subcellularLocation>
        <location evidence="1">Nucleus</location>
    </subcellularLocation>
</comment>
<sequence length="819" mass="95069">MKAFLCSSPLQIDSDDNDIIVDYEEADSDRKCVVLSDDECKVNSNGNFPSTSLKKNNVNSLVCESKTKKKADIICIDDDDLLKLSDDDDLAEYTGDRHNIPLVRLAQETLDAEKSERERRKRLEESKSVFNGIELNTDDSGCSTFECTDEHGNPTLKSVMLDRDSESETPIPVRVHPFLVKVLKKHQAEGIQFLYNCTIESLSRLDEPGGGAILGHCMGLGKTLQIIAFLHTILTHEKISKKINKVLVVVPKNVVLNWMNEFEKWLYGETDSINYLELDSWKTHEERLKTIKRWINYERPAVLIIGYELFRILTFTDEDKANMNRNKRKNIPLKRKLLTSNEEKLANLRPQFCEYLQNAPHLIVCDEGHKLKSPSTGLFHTINRIKTKRRICMTGTPLQNNLEEYYCMVNFVRPNLLGSLDEFKSRFSNIIKCGRAKDASAYDVRRMRRRCHVLFDRLKCVLDWRDYSVLRNSLPPKQEYVINIRLTKVQIDLYKKYLDFRNLIEERRCASGEVGIRLLYDHLILYRVWTHPYLLVEKMKLEQNKSSQALIDDFIVDDYVSDTESSDADDIVVILVFSQFLSSIALMERMLRYFTQSSGWFVDGHRALMMADGEKWGWHKGLDYSVIDGSVSIVLRDQIQKDFNDPLNLRNRLLLISTKAGSLGTNLIGANRVVIFDCSWNPSHDTQSLFRVYRFGQVKPVYIYRFVAQGTMEERIYNRQVTKESIAKRVTQAAQIQRHYTSQELEEMYLFEPDTLSNDKLDGQGPRLDPPKDRLLGDIILEKTDAIVSYHPHDILFDELEDERLNDEERAEAWRDYER</sequence>
<evidence type="ECO:0000256" key="5">
    <source>
        <dbReference type="ARBA" id="ARBA00022806"/>
    </source>
</evidence>
<feature type="domain" description="Helicase C-terminal" evidence="10">
    <location>
        <begin position="555"/>
        <end position="744"/>
    </location>
</feature>
<feature type="domain" description="Helicase ATP-binding" evidence="9">
    <location>
        <begin position="203"/>
        <end position="415"/>
    </location>
</feature>
<dbReference type="InterPro" id="IPR014001">
    <property type="entry name" value="Helicase_ATP-bd"/>
</dbReference>
<evidence type="ECO:0000256" key="2">
    <source>
        <dbReference type="ARBA" id="ARBA00007025"/>
    </source>
</evidence>
<proteinExistence type="inferred from homology"/>
<dbReference type="PANTHER" id="PTHR45797:SF3">
    <property type="entry name" value="TRANSCRIPTIONAL REGULATOR ATRX HOMOLOG"/>
    <property type="match status" value="1"/>
</dbReference>
<evidence type="ECO:0000256" key="7">
    <source>
        <dbReference type="ARBA" id="ARBA00023125"/>
    </source>
</evidence>
<evidence type="ECO:0000256" key="4">
    <source>
        <dbReference type="ARBA" id="ARBA00022801"/>
    </source>
</evidence>
<name>A0A915NBK7_MELJA</name>
<protein>
    <submittedName>
        <fullName evidence="12">Transcriptional regulator ATRX</fullName>
    </submittedName>
</protein>
<dbReference type="SMART" id="SM00490">
    <property type="entry name" value="HELICc"/>
    <property type="match status" value="1"/>
</dbReference>
<evidence type="ECO:0000259" key="9">
    <source>
        <dbReference type="PROSITE" id="PS51192"/>
    </source>
</evidence>
<keyword evidence="7" id="KW-0238">DNA-binding</keyword>
<dbReference type="InterPro" id="IPR038718">
    <property type="entry name" value="SNF2-like_sf"/>
</dbReference>
<dbReference type="GO" id="GO:0005634">
    <property type="term" value="C:nucleus"/>
    <property type="evidence" value="ECO:0007669"/>
    <property type="project" value="UniProtKB-SubCell"/>
</dbReference>
<evidence type="ECO:0000256" key="8">
    <source>
        <dbReference type="ARBA" id="ARBA00023242"/>
    </source>
</evidence>
<dbReference type="CDD" id="cd18793">
    <property type="entry name" value="SF2_C_SNF"/>
    <property type="match status" value="1"/>
</dbReference>
<keyword evidence="4" id="KW-0378">Hydrolase</keyword>
<dbReference type="WBParaSite" id="scaffold9122_cov211.g13659">
    <property type="protein sequence ID" value="scaffold9122_cov211.g13659"/>
    <property type="gene ID" value="scaffold9122_cov211.g13659"/>
</dbReference>
<dbReference type="SUPFAM" id="SSF52540">
    <property type="entry name" value="P-loop containing nucleoside triphosphate hydrolases"/>
    <property type="match status" value="2"/>
</dbReference>
<dbReference type="InterPro" id="IPR049730">
    <property type="entry name" value="SNF2/RAD54-like_C"/>
</dbReference>
<evidence type="ECO:0000256" key="6">
    <source>
        <dbReference type="ARBA" id="ARBA00022840"/>
    </source>
</evidence>
<dbReference type="Pfam" id="PF00176">
    <property type="entry name" value="SNF2-rel_dom"/>
    <property type="match status" value="1"/>
</dbReference>
<dbReference type="InterPro" id="IPR001650">
    <property type="entry name" value="Helicase_C-like"/>
</dbReference>
<dbReference type="PANTHER" id="PTHR45797">
    <property type="entry name" value="RAD54-LIKE"/>
    <property type="match status" value="1"/>
</dbReference>
<reference evidence="12" key="1">
    <citation type="submission" date="2022-11" db="UniProtKB">
        <authorList>
            <consortium name="WormBaseParasite"/>
        </authorList>
    </citation>
    <scope>IDENTIFICATION</scope>
</reference>
<evidence type="ECO:0000313" key="12">
    <source>
        <dbReference type="WBParaSite" id="scaffold9122_cov211.g13659"/>
    </source>
</evidence>
<dbReference type="GO" id="GO:0004386">
    <property type="term" value="F:helicase activity"/>
    <property type="evidence" value="ECO:0007669"/>
    <property type="project" value="UniProtKB-KW"/>
</dbReference>
<evidence type="ECO:0000259" key="10">
    <source>
        <dbReference type="PROSITE" id="PS51194"/>
    </source>
</evidence>